<keyword evidence="1" id="KW-0812">Transmembrane</keyword>
<evidence type="ECO:0000313" key="3">
    <source>
        <dbReference type="Proteomes" id="UP000254118"/>
    </source>
</evidence>
<gene>
    <name evidence="2" type="ORF">NCTC7915_02104</name>
</gene>
<evidence type="ECO:0000256" key="1">
    <source>
        <dbReference type="SAM" id="Phobius"/>
    </source>
</evidence>
<dbReference type="Proteomes" id="UP000254118">
    <property type="component" value="Unassembled WGS sequence"/>
</dbReference>
<dbReference type="AlphaFoldDB" id="A0AA46BPV6"/>
<protein>
    <submittedName>
        <fullName evidence="2">Uncharacterized protein</fullName>
    </submittedName>
</protein>
<comment type="caution">
    <text evidence="2">The sequence shown here is derived from an EMBL/GenBank/DDBJ whole genome shotgun (WGS) entry which is preliminary data.</text>
</comment>
<name>A0AA46BPV6_9MICO</name>
<organism evidence="2 3">
    <name type="scientific">Dermatophilus congolensis</name>
    <dbReference type="NCBI Taxonomy" id="1863"/>
    <lineage>
        <taxon>Bacteria</taxon>
        <taxon>Bacillati</taxon>
        <taxon>Actinomycetota</taxon>
        <taxon>Actinomycetes</taxon>
        <taxon>Micrococcales</taxon>
        <taxon>Dermatophilaceae</taxon>
        <taxon>Dermatophilus</taxon>
    </lineage>
</organism>
<feature type="transmembrane region" description="Helical" evidence="1">
    <location>
        <begin position="5"/>
        <end position="23"/>
    </location>
</feature>
<accession>A0AA46BPV6</accession>
<sequence length="58" mass="6354">MLGEVVLVVLGVSWGVCALSVMWEGLREARLEGVGFLVGLLLLYEIARSDALRKRLPV</sequence>
<keyword evidence="1" id="KW-0472">Membrane</keyword>
<dbReference type="EMBL" id="UFYA01000001">
    <property type="protein sequence ID" value="STD14448.1"/>
    <property type="molecule type" value="Genomic_DNA"/>
</dbReference>
<evidence type="ECO:0000313" key="2">
    <source>
        <dbReference type="EMBL" id="STD14448.1"/>
    </source>
</evidence>
<proteinExistence type="predicted"/>
<keyword evidence="1" id="KW-1133">Transmembrane helix</keyword>
<reference evidence="2 3" key="1">
    <citation type="submission" date="2018-06" db="EMBL/GenBank/DDBJ databases">
        <authorList>
            <consortium name="Pathogen Informatics"/>
            <person name="Doyle S."/>
        </authorList>
    </citation>
    <scope>NUCLEOTIDE SEQUENCE [LARGE SCALE GENOMIC DNA]</scope>
    <source>
        <strain evidence="2 3">NCTC7915</strain>
    </source>
</reference>